<dbReference type="Gene3D" id="3.90.1200.10">
    <property type="match status" value="1"/>
</dbReference>
<dbReference type="EMBL" id="JANBUO010000618">
    <property type="protein sequence ID" value="KAJ2802726.1"/>
    <property type="molecule type" value="Genomic_DNA"/>
</dbReference>
<accession>A0A9W8I050</accession>
<organism evidence="2 3">
    <name type="scientific">Coemansia guatemalensis</name>
    <dbReference type="NCBI Taxonomy" id="2761395"/>
    <lineage>
        <taxon>Eukaryota</taxon>
        <taxon>Fungi</taxon>
        <taxon>Fungi incertae sedis</taxon>
        <taxon>Zoopagomycota</taxon>
        <taxon>Kickxellomycotina</taxon>
        <taxon>Kickxellomycetes</taxon>
        <taxon>Kickxellales</taxon>
        <taxon>Kickxellaceae</taxon>
        <taxon>Coemansia</taxon>
    </lineage>
</organism>
<sequence>MPSDLVKNTEFSDYVASATSLTGGMINNVWRISRTNPPHTVVIKHAGPALKSLPALEFSVERMAFEARGLALFCNIPTHIAADTKLQQINSLRHFIKDTLDIHIPRLLHYNETVPFIILEDIGSLPDIYKFCTSANVSALEMQKDLCFICERIGQWIARLHGFGRKNLAKLKPLFTNYPARRLINEVVYDLVCTRIVDNTSLVNKLELVDKIHNFRNAAMDDNQATLIFGDLWTGSVLFDKSKRQLYLLDFEFSDIGHAFADIAHFVAHLLPLHFFCNTSYNPNVDPCPPHIATFLTSYSQALRVECPDAYDALIGNGDLVRESTMFFGIDIARDVLTGNWCRCGIADGSDDVPLSCACADMLLPFAANYINGCTDSLFKILL</sequence>
<dbReference type="Proteomes" id="UP001140094">
    <property type="component" value="Unassembled WGS sequence"/>
</dbReference>
<keyword evidence="3" id="KW-1185">Reference proteome</keyword>
<gene>
    <name evidence="2" type="ORF">H4R20_003168</name>
</gene>
<protein>
    <recommendedName>
        <fullName evidence="1">Aminoglycoside phosphotransferase domain-containing protein</fullName>
    </recommendedName>
</protein>
<dbReference type="Pfam" id="PF01636">
    <property type="entry name" value="APH"/>
    <property type="match status" value="1"/>
</dbReference>
<evidence type="ECO:0000313" key="2">
    <source>
        <dbReference type="EMBL" id="KAJ2802726.1"/>
    </source>
</evidence>
<dbReference type="AlphaFoldDB" id="A0A9W8I050"/>
<dbReference type="InterPro" id="IPR002575">
    <property type="entry name" value="Aminoglycoside_PTrfase"/>
</dbReference>
<proteinExistence type="predicted"/>
<dbReference type="Gene3D" id="3.30.200.20">
    <property type="entry name" value="Phosphorylase Kinase, domain 1"/>
    <property type="match status" value="1"/>
</dbReference>
<evidence type="ECO:0000259" key="1">
    <source>
        <dbReference type="Pfam" id="PF01636"/>
    </source>
</evidence>
<dbReference type="InterPro" id="IPR011009">
    <property type="entry name" value="Kinase-like_dom_sf"/>
</dbReference>
<dbReference type="OrthoDB" id="266334at2759"/>
<name>A0A9W8I050_9FUNG</name>
<feature type="domain" description="Aminoglycoside phosphotransferase" evidence="1">
    <location>
        <begin position="149"/>
        <end position="269"/>
    </location>
</feature>
<comment type="caution">
    <text evidence="2">The sequence shown here is derived from an EMBL/GenBank/DDBJ whole genome shotgun (WGS) entry which is preliminary data.</text>
</comment>
<dbReference type="SUPFAM" id="SSF56112">
    <property type="entry name" value="Protein kinase-like (PK-like)"/>
    <property type="match status" value="1"/>
</dbReference>
<reference evidence="2" key="1">
    <citation type="submission" date="2022-07" db="EMBL/GenBank/DDBJ databases">
        <title>Phylogenomic reconstructions and comparative analyses of Kickxellomycotina fungi.</title>
        <authorList>
            <person name="Reynolds N.K."/>
            <person name="Stajich J.E."/>
            <person name="Barry K."/>
            <person name="Grigoriev I.V."/>
            <person name="Crous P."/>
            <person name="Smith M.E."/>
        </authorList>
    </citation>
    <scope>NUCLEOTIDE SEQUENCE</scope>
    <source>
        <strain evidence="2">NRRL 1565</strain>
    </source>
</reference>
<evidence type="ECO:0000313" key="3">
    <source>
        <dbReference type="Proteomes" id="UP001140094"/>
    </source>
</evidence>